<comment type="caution">
    <text evidence="1">The sequence shown here is derived from an EMBL/GenBank/DDBJ whole genome shotgun (WGS) entry which is preliminary data.</text>
</comment>
<dbReference type="InterPro" id="IPR010323">
    <property type="entry name" value="DUF924"/>
</dbReference>
<dbReference type="Gene3D" id="1.20.58.320">
    <property type="entry name" value="TPR-like"/>
    <property type="match status" value="1"/>
</dbReference>
<dbReference type="RefSeq" id="WP_119552729.1">
    <property type="nucleotide sequence ID" value="NZ_QXMN01000005.1"/>
</dbReference>
<gene>
    <name evidence="1" type="ORF">D3H34_07040</name>
</gene>
<dbReference type="OrthoDB" id="7593450at2"/>
<dbReference type="Pfam" id="PF06041">
    <property type="entry name" value="DUF924"/>
    <property type="match status" value="1"/>
</dbReference>
<dbReference type="Gene3D" id="1.25.40.10">
    <property type="entry name" value="Tetratricopeptide repeat domain"/>
    <property type="match status" value="1"/>
</dbReference>
<sequence length="198" mass="22575">MNAAVGFKRARAYRAADEQGTASGAADVVRFWQAAHTDWFSHDPAFDRRFRECFLDLHFSTARRERDAWAETPEGSLALLILLDQFPRNAFRGTSHMYATDALARHFARMANAAGYIDFIDPELRLFFCLPFSHSEDIADQDLSVELNTRLGPAEQSHAEGHRDIIRRFGRFPHRNPLLLRETTSEEQAFLDRGGFTG</sequence>
<dbReference type="Proteomes" id="UP000265619">
    <property type="component" value="Unassembled WGS sequence"/>
</dbReference>
<dbReference type="EMBL" id="QXMN01000005">
    <property type="protein sequence ID" value="RIX83186.1"/>
    <property type="molecule type" value="Genomic_DNA"/>
</dbReference>
<evidence type="ECO:0000313" key="2">
    <source>
        <dbReference type="Proteomes" id="UP000265619"/>
    </source>
</evidence>
<name>A0A9X8D763_9BURK</name>
<proteinExistence type="predicted"/>
<reference evidence="1 2" key="1">
    <citation type="submission" date="2018-09" db="EMBL/GenBank/DDBJ databases">
        <title>Acidovorax cavernicola nov. sp. isolated from Gruta de las Maravillas (Aracena, Spain).</title>
        <authorList>
            <person name="Jurado V."/>
            <person name="Gutierrez-Patricio S."/>
            <person name="Gonzalez-Pimentel J.L."/>
            <person name="Miller A.Z."/>
            <person name="Laiz L."/>
            <person name="Saiz-Jimenez C."/>
        </authorList>
    </citation>
    <scope>NUCLEOTIDE SEQUENCE [LARGE SCALE GENOMIC DNA]</scope>
    <source>
        <strain evidence="1 2">1011MAR4D40.2</strain>
    </source>
</reference>
<accession>A0A9X8D763</accession>
<protein>
    <submittedName>
        <fullName evidence="1">DUF924 family protein</fullName>
    </submittedName>
</protein>
<keyword evidence="2" id="KW-1185">Reference proteome</keyword>
<dbReference type="InterPro" id="IPR011990">
    <property type="entry name" value="TPR-like_helical_dom_sf"/>
</dbReference>
<evidence type="ECO:0000313" key="1">
    <source>
        <dbReference type="EMBL" id="RIX83186.1"/>
    </source>
</evidence>
<dbReference type="AlphaFoldDB" id="A0A9X8D763"/>
<organism evidence="1 2">
    <name type="scientific">Acidovorax cavernicola</name>
    <dbReference type="NCBI Taxonomy" id="1675792"/>
    <lineage>
        <taxon>Bacteria</taxon>
        <taxon>Pseudomonadati</taxon>
        <taxon>Pseudomonadota</taxon>
        <taxon>Betaproteobacteria</taxon>
        <taxon>Burkholderiales</taxon>
        <taxon>Comamonadaceae</taxon>
        <taxon>Acidovorax</taxon>
    </lineage>
</organism>
<dbReference type="SUPFAM" id="SSF48452">
    <property type="entry name" value="TPR-like"/>
    <property type="match status" value="1"/>
</dbReference>